<dbReference type="PANTHER" id="PTHR42928:SF5">
    <property type="entry name" value="BLR1237 PROTEIN"/>
    <property type="match status" value="1"/>
</dbReference>
<keyword evidence="3" id="KW-1185">Reference proteome</keyword>
<evidence type="ECO:0000256" key="1">
    <source>
        <dbReference type="ARBA" id="ARBA00006987"/>
    </source>
</evidence>
<dbReference type="RefSeq" id="WP_179589279.1">
    <property type="nucleotide sequence ID" value="NZ_JACBYR010000002.1"/>
</dbReference>
<accession>A0A7Y9IYH5</accession>
<keyword evidence="2" id="KW-0675">Receptor</keyword>
<dbReference type="Gene3D" id="3.40.190.150">
    <property type="entry name" value="Bordetella uptake gene, domain 1"/>
    <property type="match status" value="1"/>
</dbReference>
<dbReference type="Pfam" id="PF03401">
    <property type="entry name" value="TctC"/>
    <property type="match status" value="1"/>
</dbReference>
<gene>
    <name evidence="2" type="ORF">FHW18_004621</name>
</gene>
<dbReference type="InterPro" id="IPR042100">
    <property type="entry name" value="Bug_dom1"/>
</dbReference>
<proteinExistence type="inferred from homology"/>
<evidence type="ECO:0000313" key="2">
    <source>
        <dbReference type="EMBL" id="NYE85314.1"/>
    </source>
</evidence>
<evidence type="ECO:0000313" key="3">
    <source>
        <dbReference type="Proteomes" id="UP000542125"/>
    </source>
</evidence>
<sequence length="348" mass="36491">MPTSFPAPPNRGRRTLLKGVATGVATSVATRVATGAAITAALTTPFRAAVAQGTYPSQPIRVIVPFGPGGLADISMRLIGQKLGERLGHPIIVDNRPGAGGVVAATSTLGAPKDGHTLILFTNGTAIGKSLFNLKYDPEKDFTPISTLAYFDLILLTKKDGPITDLQALLAAGKTRRLTLGTINPGSTQNLSGELFKSVAKLNADLVPYKSTSEVLAALMRGDVDVAFESYAALKGAVDAGQVSVIAATGPTRSSWLPKVPTVREAGLPGYEVTGWNALYAPAGVPAAVVETLNRHMREVLALPDVRQRLLDLGTDPKPSSPAELAEVFCRDTQKWAAVIRQAGIKPQ</sequence>
<reference evidence="2 3" key="1">
    <citation type="submission" date="2020-07" db="EMBL/GenBank/DDBJ databases">
        <title>Genomic Encyclopedia of Type Strains, Phase IV (KMG-V): Genome sequencing to study the core and pangenomes of soil and plant-associated prokaryotes.</title>
        <authorList>
            <person name="Whitman W."/>
        </authorList>
    </citation>
    <scope>NUCLEOTIDE SEQUENCE [LARGE SCALE GENOMIC DNA]</scope>
    <source>
        <strain evidence="2 3">SAS40</strain>
    </source>
</reference>
<dbReference type="EMBL" id="JACBYR010000002">
    <property type="protein sequence ID" value="NYE85314.1"/>
    <property type="molecule type" value="Genomic_DNA"/>
</dbReference>
<dbReference type="Gene3D" id="3.40.190.10">
    <property type="entry name" value="Periplasmic binding protein-like II"/>
    <property type="match status" value="1"/>
</dbReference>
<comment type="caution">
    <text evidence="2">The sequence shown here is derived from an EMBL/GenBank/DDBJ whole genome shotgun (WGS) entry which is preliminary data.</text>
</comment>
<organism evidence="2 3">
    <name type="scientific">Pigmentiphaga litoralis</name>
    <dbReference type="NCBI Taxonomy" id="516702"/>
    <lineage>
        <taxon>Bacteria</taxon>
        <taxon>Pseudomonadati</taxon>
        <taxon>Pseudomonadota</taxon>
        <taxon>Betaproteobacteria</taxon>
        <taxon>Burkholderiales</taxon>
        <taxon>Alcaligenaceae</taxon>
        <taxon>Pigmentiphaga</taxon>
    </lineage>
</organism>
<name>A0A7Y9IYH5_9BURK</name>
<dbReference type="SUPFAM" id="SSF53850">
    <property type="entry name" value="Periplasmic binding protein-like II"/>
    <property type="match status" value="1"/>
</dbReference>
<protein>
    <submittedName>
        <fullName evidence="2">Tripartite-type tricarboxylate transporter receptor subunit TctC</fullName>
    </submittedName>
</protein>
<dbReference type="Proteomes" id="UP000542125">
    <property type="component" value="Unassembled WGS sequence"/>
</dbReference>
<dbReference type="InterPro" id="IPR005064">
    <property type="entry name" value="BUG"/>
</dbReference>
<dbReference type="AlphaFoldDB" id="A0A7Y9IYH5"/>
<dbReference type="PIRSF" id="PIRSF017082">
    <property type="entry name" value="YflP"/>
    <property type="match status" value="1"/>
</dbReference>
<dbReference type="PANTHER" id="PTHR42928">
    <property type="entry name" value="TRICARBOXYLATE-BINDING PROTEIN"/>
    <property type="match status" value="1"/>
</dbReference>
<comment type="similarity">
    <text evidence="1">Belongs to the UPF0065 (bug) family.</text>
</comment>